<name>A0ABR7HRF2_9FIRM</name>
<evidence type="ECO:0008006" key="3">
    <source>
        <dbReference type="Google" id="ProtNLM"/>
    </source>
</evidence>
<proteinExistence type="predicted"/>
<accession>A0ABR7HRF2</accession>
<keyword evidence="2" id="KW-1185">Reference proteome</keyword>
<gene>
    <name evidence="1" type="ORF">H8S34_04505</name>
</gene>
<sequence>MSANEDGNYQVRLAGTTAEVTLHKVAKLSSSITLNEGCTVGLPYNEDATVDFETLYQSIFNTVVESTDPVLTLSDVKIEYYATATTGSVGEQGKDWMPLEGGKGTVLGIPVTYPAISEGSQKIRVSYAGTDTIYGTSAEIDVTFTDREQVQFNLNPAPYEVGLVFDAEQGYDYDATAAAIYDAVVASITPASDGQVSVEYNVDKTSITDSFKPLNETDLTGLIKFGTGEWEIKISVGDTKVYKGNSTIVTVNMTDSRPASIVALKPGVSFTYNMDASVMEQAIFDNAIDWENSTLPAKETLSADDFEITYYSEAILFDGGIDSGIKSWVPLEGKSYDLGNVNLGTYPQMGAGEQSIHVSYKGDANFRPSENAEGTVTVNKAKVSVKVNSTNIFAGDELPENFITTSPADQFDLYTIYAGVTSNVTTGLYLDLPERYTDNSLLIQTIDKALEAIGQKTLTQMMREGITVGELRELLSTQELLDLLDKLNIDTGTFGQILTVINKLPGILDSVRISFGEPNRAGLYTVAVVTDNKNYETGVGMGFLLVKMRLSGTHLTWNREIPNGKLSAADAKNFDFKATLTCDGEAVKDQSSVHYLYSGMTSKWRIYSSTTTPPTEPGRYVVTVCILGGNYMAAPLTRSFQITK</sequence>
<reference evidence="1 2" key="1">
    <citation type="submission" date="2020-08" db="EMBL/GenBank/DDBJ databases">
        <title>Genome public.</title>
        <authorList>
            <person name="Liu C."/>
            <person name="Sun Q."/>
        </authorList>
    </citation>
    <scope>NUCLEOTIDE SEQUENCE [LARGE SCALE GENOMIC DNA]</scope>
    <source>
        <strain evidence="1 2">New-38</strain>
    </source>
</reference>
<comment type="caution">
    <text evidence="1">The sequence shown here is derived from an EMBL/GenBank/DDBJ whole genome shotgun (WGS) entry which is preliminary data.</text>
</comment>
<dbReference type="EMBL" id="JACOPR010000002">
    <property type="protein sequence ID" value="MBC5730093.1"/>
    <property type="molecule type" value="Genomic_DNA"/>
</dbReference>
<evidence type="ECO:0000313" key="1">
    <source>
        <dbReference type="EMBL" id="MBC5730093.1"/>
    </source>
</evidence>
<dbReference type="Proteomes" id="UP000660021">
    <property type="component" value="Unassembled WGS sequence"/>
</dbReference>
<organism evidence="1 2">
    <name type="scientific">Pseudoflavonifractor hominis</name>
    <dbReference type="NCBI Taxonomy" id="2763059"/>
    <lineage>
        <taxon>Bacteria</taxon>
        <taxon>Bacillati</taxon>
        <taxon>Bacillota</taxon>
        <taxon>Clostridia</taxon>
        <taxon>Eubacteriales</taxon>
        <taxon>Oscillospiraceae</taxon>
        <taxon>Pseudoflavonifractor</taxon>
    </lineage>
</organism>
<evidence type="ECO:0000313" key="2">
    <source>
        <dbReference type="Proteomes" id="UP000660021"/>
    </source>
</evidence>
<protein>
    <recommendedName>
        <fullName evidence="3">MBG domain-containing protein</fullName>
    </recommendedName>
</protein>